<dbReference type="Pfam" id="PF05685">
    <property type="entry name" value="Uma2"/>
    <property type="match status" value="1"/>
</dbReference>
<dbReference type="InterPro" id="IPR012296">
    <property type="entry name" value="Nuclease_put_TT1808"/>
</dbReference>
<reference evidence="2 3" key="1">
    <citation type="submission" date="2018-01" db="EMBL/GenBank/DDBJ databases">
        <title>Draft genome sequence of Jiangella sp. GTF31.</title>
        <authorList>
            <person name="Sahin N."/>
            <person name="Ay H."/>
            <person name="Saygin H."/>
        </authorList>
    </citation>
    <scope>NUCLEOTIDE SEQUENCE [LARGE SCALE GENOMIC DNA]</scope>
    <source>
        <strain evidence="2 3">GTF31</strain>
    </source>
</reference>
<keyword evidence="3" id="KW-1185">Reference proteome</keyword>
<dbReference type="AlphaFoldDB" id="A0A2W2B4C2"/>
<dbReference type="PANTHER" id="PTHR34107">
    <property type="entry name" value="SLL0198 PROTEIN-RELATED"/>
    <property type="match status" value="1"/>
</dbReference>
<dbReference type="EMBL" id="POTW01000042">
    <property type="protein sequence ID" value="PZF82225.1"/>
    <property type="molecule type" value="Genomic_DNA"/>
</dbReference>
<organism evidence="2 3">
    <name type="scientific">Jiangella anatolica</name>
    <dbReference type="NCBI Taxonomy" id="2670374"/>
    <lineage>
        <taxon>Bacteria</taxon>
        <taxon>Bacillati</taxon>
        <taxon>Actinomycetota</taxon>
        <taxon>Actinomycetes</taxon>
        <taxon>Jiangellales</taxon>
        <taxon>Jiangellaceae</taxon>
        <taxon>Jiangella</taxon>
    </lineage>
</organism>
<sequence length="188" mass="20543">MAADQAPALARPGRGPFTRAELNAIVEDGRRHEILDGVLIVTPRPALRHQRAVLRLAVVLADSAPSRIEVLAGPLDVALADDTVLRPDLVVARFEDFTERDLPKAPLLAVEVLSPSTRRYDLLLKRSRYEAAATPSYWVVDPDEPSVTAWELRDGTYAEAGRAAGDDALELTLPYPVRIVPAELVAPR</sequence>
<evidence type="ECO:0000313" key="3">
    <source>
        <dbReference type="Proteomes" id="UP000248764"/>
    </source>
</evidence>
<protein>
    <recommendedName>
        <fullName evidence="1">Putative restriction endonuclease domain-containing protein</fullName>
    </recommendedName>
</protein>
<evidence type="ECO:0000259" key="1">
    <source>
        <dbReference type="Pfam" id="PF05685"/>
    </source>
</evidence>
<dbReference type="InterPro" id="IPR008538">
    <property type="entry name" value="Uma2"/>
</dbReference>
<proteinExistence type="predicted"/>
<dbReference type="InterPro" id="IPR011335">
    <property type="entry name" value="Restrct_endonuc-II-like"/>
</dbReference>
<dbReference type="CDD" id="cd06260">
    <property type="entry name" value="DUF820-like"/>
    <property type="match status" value="1"/>
</dbReference>
<name>A0A2W2B4C2_9ACTN</name>
<dbReference type="SUPFAM" id="SSF52980">
    <property type="entry name" value="Restriction endonuclease-like"/>
    <property type="match status" value="1"/>
</dbReference>
<dbReference type="PANTHER" id="PTHR34107:SF2">
    <property type="entry name" value="SLL0888 PROTEIN"/>
    <property type="match status" value="1"/>
</dbReference>
<feature type="domain" description="Putative restriction endonuclease" evidence="1">
    <location>
        <begin position="25"/>
        <end position="174"/>
    </location>
</feature>
<dbReference type="RefSeq" id="WP_111255963.1">
    <property type="nucleotide sequence ID" value="NZ_POTW01000042.1"/>
</dbReference>
<dbReference type="Proteomes" id="UP000248764">
    <property type="component" value="Unassembled WGS sequence"/>
</dbReference>
<evidence type="ECO:0000313" key="2">
    <source>
        <dbReference type="EMBL" id="PZF82225.1"/>
    </source>
</evidence>
<dbReference type="Gene3D" id="3.90.1570.10">
    <property type="entry name" value="tt1808, chain A"/>
    <property type="match status" value="1"/>
</dbReference>
<gene>
    <name evidence="2" type="ORF">C1I92_17625</name>
</gene>
<comment type="caution">
    <text evidence="2">The sequence shown here is derived from an EMBL/GenBank/DDBJ whole genome shotgun (WGS) entry which is preliminary data.</text>
</comment>
<accession>A0A2W2B4C2</accession>